<gene>
    <name evidence="1" type="ORF">BXY75_2870</name>
</gene>
<dbReference type="SUPFAM" id="SSF160379">
    <property type="entry name" value="SP0830-like"/>
    <property type="match status" value="1"/>
</dbReference>
<dbReference type="OrthoDB" id="9806494at2"/>
<dbReference type="RefSeq" id="WP_121908399.1">
    <property type="nucleotide sequence ID" value="NZ_REFC01000014.1"/>
</dbReference>
<evidence type="ECO:0000313" key="2">
    <source>
        <dbReference type="Proteomes" id="UP000271339"/>
    </source>
</evidence>
<proteinExistence type="predicted"/>
<dbReference type="Pfam" id="PF08002">
    <property type="entry name" value="DUF1697"/>
    <property type="match status" value="1"/>
</dbReference>
<evidence type="ECO:0000313" key="1">
    <source>
        <dbReference type="EMBL" id="RMA58062.1"/>
    </source>
</evidence>
<name>A0A3L9YUC7_9FLAO</name>
<accession>A0A3L9YUC7</accession>
<dbReference type="PANTHER" id="PTHR36439">
    <property type="entry name" value="BLL4334 PROTEIN"/>
    <property type="match status" value="1"/>
</dbReference>
<reference evidence="1 2" key="1">
    <citation type="submission" date="2018-10" db="EMBL/GenBank/DDBJ databases">
        <title>Genomic Encyclopedia of Archaeal and Bacterial Type Strains, Phase II (KMG-II): from individual species to whole genera.</title>
        <authorList>
            <person name="Goeker M."/>
        </authorList>
    </citation>
    <scope>NUCLEOTIDE SEQUENCE [LARGE SCALE GENOMIC DNA]</scope>
    <source>
        <strain evidence="1 2">DSM 23424</strain>
    </source>
</reference>
<dbReference type="Proteomes" id="UP000271339">
    <property type="component" value="Unassembled WGS sequence"/>
</dbReference>
<organism evidence="1 2">
    <name type="scientific">Ulvibacter antarcticus</name>
    <dbReference type="NCBI Taxonomy" id="442714"/>
    <lineage>
        <taxon>Bacteria</taxon>
        <taxon>Pseudomonadati</taxon>
        <taxon>Bacteroidota</taxon>
        <taxon>Flavobacteriia</taxon>
        <taxon>Flavobacteriales</taxon>
        <taxon>Flavobacteriaceae</taxon>
        <taxon>Ulvibacter</taxon>
    </lineage>
</organism>
<dbReference type="PIRSF" id="PIRSF008502">
    <property type="entry name" value="UCP008502"/>
    <property type="match status" value="1"/>
</dbReference>
<dbReference type="PANTHER" id="PTHR36439:SF1">
    <property type="entry name" value="DUF1697 DOMAIN-CONTAINING PROTEIN"/>
    <property type="match status" value="1"/>
</dbReference>
<dbReference type="AlphaFoldDB" id="A0A3L9YUC7"/>
<dbReference type="Gene3D" id="3.30.70.1280">
    <property type="entry name" value="SP0830-like domains"/>
    <property type="match status" value="1"/>
</dbReference>
<dbReference type="InterPro" id="IPR012545">
    <property type="entry name" value="DUF1697"/>
</dbReference>
<keyword evidence="2" id="KW-1185">Reference proteome</keyword>
<sequence>MKLHKEKYVAFLRGINVGGHHKVPMADLKKVLKNLGFENCITLLNSGNIIFEADEQPIKSLEQKLSSKLESHFGFAIPTITRTYNEINRTFVEAPFKNIEVTKDIRLYISFLKEDKKIELELPWISQDGSFKVLQNSNGNIISILDLSINKTPKAMEVLEKHYGKDITTRNWNTIVRIVNKIATT</sequence>
<protein>
    <submittedName>
        <fullName evidence="1">Uncharacterized protein (DUF1697 family)</fullName>
    </submittedName>
</protein>
<comment type="caution">
    <text evidence="1">The sequence shown here is derived from an EMBL/GenBank/DDBJ whole genome shotgun (WGS) entry which is preliminary data.</text>
</comment>
<dbReference type="EMBL" id="REFC01000014">
    <property type="protein sequence ID" value="RMA58062.1"/>
    <property type="molecule type" value="Genomic_DNA"/>
</dbReference>